<feature type="region of interest" description="Disordered" evidence="1">
    <location>
        <begin position="128"/>
        <end position="164"/>
    </location>
</feature>
<protein>
    <submittedName>
        <fullName evidence="2">Uncharacterized protein</fullName>
    </submittedName>
</protein>
<sequence length="178" mass="19637">MRPKRCIMKSKEVVNSSDQQVGSTSADVVGRVDVHTQNVVDDGETDLLDYETILMRVEEIEAVYASHRALHPKDLGMSEVDGTACEVKNKVYTTEDAALGPDDEGEYDDDEDYDYDLWHDFVGRGCEWDDEKDEDGGAGGGGRAKKTNGGVRGQVESQSPATAMVTPVRPYINFLEKK</sequence>
<accession>A0A8X7V7H7</accession>
<organism evidence="2 3">
    <name type="scientific">Brassica carinata</name>
    <name type="common">Ethiopian mustard</name>
    <name type="synonym">Abyssinian cabbage</name>
    <dbReference type="NCBI Taxonomy" id="52824"/>
    <lineage>
        <taxon>Eukaryota</taxon>
        <taxon>Viridiplantae</taxon>
        <taxon>Streptophyta</taxon>
        <taxon>Embryophyta</taxon>
        <taxon>Tracheophyta</taxon>
        <taxon>Spermatophyta</taxon>
        <taxon>Magnoliopsida</taxon>
        <taxon>eudicotyledons</taxon>
        <taxon>Gunneridae</taxon>
        <taxon>Pentapetalae</taxon>
        <taxon>rosids</taxon>
        <taxon>malvids</taxon>
        <taxon>Brassicales</taxon>
        <taxon>Brassicaceae</taxon>
        <taxon>Brassiceae</taxon>
        <taxon>Brassica</taxon>
    </lineage>
</organism>
<dbReference type="EMBL" id="JAAMPC010000006">
    <property type="protein sequence ID" value="KAG2306270.1"/>
    <property type="molecule type" value="Genomic_DNA"/>
</dbReference>
<gene>
    <name evidence="2" type="ORF">Bca52824_026018</name>
</gene>
<comment type="caution">
    <text evidence="2">The sequence shown here is derived from an EMBL/GenBank/DDBJ whole genome shotgun (WGS) entry which is preliminary data.</text>
</comment>
<dbReference type="Proteomes" id="UP000886595">
    <property type="component" value="Unassembled WGS sequence"/>
</dbReference>
<name>A0A8X7V7H7_BRACI</name>
<reference evidence="2 3" key="1">
    <citation type="submission" date="2020-02" db="EMBL/GenBank/DDBJ databases">
        <authorList>
            <person name="Ma Q."/>
            <person name="Huang Y."/>
            <person name="Song X."/>
            <person name="Pei D."/>
        </authorList>
    </citation>
    <scope>NUCLEOTIDE SEQUENCE [LARGE SCALE GENOMIC DNA]</scope>
    <source>
        <strain evidence="2">Sxm20200214</strain>
        <tissue evidence="2">Leaf</tissue>
    </source>
</reference>
<evidence type="ECO:0000313" key="2">
    <source>
        <dbReference type="EMBL" id="KAG2306270.1"/>
    </source>
</evidence>
<evidence type="ECO:0000256" key="1">
    <source>
        <dbReference type="SAM" id="MobiDB-lite"/>
    </source>
</evidence>
<proteinExistence type="predicted"/>
<evidence type="ECO:0000313" key="3">
    <source>
        <dbReference type="Proteomes" id="UP000886595"/>
    </source>
</evidence>
<dbReference type="AlphaFoldDB" id="A0A8X7V7H7"/>
<keyword evidence="3" id="KW-1185">Reference proteome</keyword>